<comment type="subcellular location">
    <subcellularLocation>
        <location evidence="1">Membrane</location>
        <topology evidence="1">Single-pass membrane protein</topology>
    </subcellularLocation>
</comment>
<proteinExistence type="predicted"/>
<keyword evidence="2 7" id="KW-0812">Transmembrane</keyword>
<evidence type="ECO:0000256" key="4">
    <source>
        <dbReference type="ARBA" id="ARBA00023015"/>
    </source>
</evidence>
<keyword evidence="10" id="KW-1185">Reference proteome</keyword>
<feature type="domain" description="Putative zinc-finger" evidence="8">
    <location>
        <begin position="16"/>
        <end position="42"/>
    </location>
</feature>
<keyword evidence="6" id="KW-0804">Transcription</keyword>
<sequence length="243" mass="25053">MNTRPATGCEFAHDDGAYVLGALPPADRLAFERHLATCPECARSVGRLAGLPGLLSRVPLDVLESAPAPEPLPATLLPALLDEVRRGERRRRRLVGLAAAAAVAAIAGASVVAVGALDHDGAGPQAVPSSAVSTAPAQEMTPLAEGNDTATVALTPVAWGTRLDLECRWGSDRAAEPGYDHAGAGSYALVVRSTAGEVQQVATWRALPGRTMRVTGATSLDRAEIAAVEVRTADGRPAFELTG</sequence>
<keyword evidence="3 7" id="KW-1133">Transmembrane helix</keyword>
<protein>
    <recommendedName>
        <fullName evidence="8">Putative zinc-finger domain-containing protein</fullName>
    </recommendedName>
</protein>
<evidence type="ECO:0000259" key="8">
    <source>
        <dbReference type="Pfam" id="PF13490"/>
    </source>
</evidence>
<dbReference type="InterPro" id="IPR027383">
    <property type="entry name" value="Znf_put"/>
</dbReference>
<comment type="caution">
    <text evidence="9">The sequence shown here is derived from an EMBL/GenBank/DDBJ whole genome shotgun (WGS) entry which is preliminary data.</text>
</comment>
<evidence type="ECO:0000256" key="7">
    <source>
        <dbReference type="SAM" id="Phobius"/>
    </source>
</evidence>
<dbReference type="Proteomes" id="UP000589626">
    <property type="component" value="Unassembled WGS sequence"/>
</dbReference>
<dbReference type="GO" id="GO:0016020">
    <property type="term" value="C:membrane"/>
    <property type="evidence" value="ECO:0007669"/>
    <property type="project" value="UniProtKB-SubCell"/>
</dbReference>
<dbReference type="InterPro" id="IPR051474">
    <property type="entry name" value="Anti-sigma-K/W_factor"/>
</dbReference>
<dbReference type="GO" id="GO:0016989">
    <property type="term" value="F:sigma factor antagonist activity"/>
    <property type="evidence" value="ECO:0007669"/>
    <property type="project" value="TreeGrafter"/>
</dbReference>
<reference evidence="9 10" key="1">
    <citation type="submission" date="2020-08" db="EMBL/GenBank/DDBJ databases">
        <title>Sequencing the genomes of 1000 actinobacteria strains.</title>
        <authorList>
            <person name="Klenk H.-P."/>
        </authorList>
    </citation>
    <scope>NUCLEOTIDE SEQUENCE [LARGE SCALE GENOMIC DNA]</scope>
    <source>
        <strain evidence="9 10">DSM 105498</strain>
    </source>
</reference>
<organism evidence="9 10">
    <name type="scientific">Nocardioides soli</name>
    <dbReference type="NCBI Taxonomy" id="1036020"/>
    <lineage>
        <taxon>Bacteria</taxon>
        <taxon>Bacillati</taxon>
        <taxon>Actinomycetota</taxon>
        <taxon>Actinomycetes</taxon>
        <taxon>Propionibacteriales</taxon>
        <taxon>Nocardioidaceae</taxon>
        <taxon>Nocardioides</taxon>
    </lineage>
</organism>
<dbReference type="Pfam" id="PF13490">
    <property type="entry name" value="zf-HC2"/>
    <property type="match status" value="1"/>
</dbReference>
<dbReference type="EMBL" id="JACHWR010000002">
    <property type="protein sequence ID" value="MBB3043515.1"/>
    <property type="molecule type" value="Genomic_DNA"/>
</dbReference>
<evidence type="ECO:0000256" key="5">
    <source>
        <dbReference type="ARBA" id="ARBA00023136"/>
    </source>
</evidence>
<evidence type="ECO:0000256" key="3">
    <source>
        <dbReference type="ARBA" id="ARBA00022989"/>
    </source>
</evidence>
<dbReference type="RefSeq" id="WP_183593326.1">
    <property type="nucleotide sequence ID" value="NZ_JACHWR010000002.1"/>
</dbReference>
<dbReference type="InterPro" id="IPR041916">
    <property type="entry name" value="Anti_sigma_zinc_sf"/>
</dbReference>
<evidence type="ECO:0000256" key="2">
    <source>
        <dbReference type="ARBA" id="ARBA00022692"/>
    </source>
</evidence>
<dbReference type="Gene3D" id="1.10.10.1320">
    <property type="entry name" value="Anti-sigma factor, zinc-finger domain"/>
    <property type="match status" value="1"/>
</dbReference>
<keyword evidence="5 7" id="KW-0472">Membrane</keyword>
<dbReference type="GO" id="GO:0006417">
    <property type="term" value="P:regulation of translation"/>
    <property type="evidence" value="ECO:0007669"/>
    <property type="project" value="TreeGrafter"/>
</dbReference>
<keyword evidence="4" id="KW-0805">Transcription regulation</keyword>
<name>A0A7W4VXJ0_9ACTN</name>
<evidence type="ECO:0000313" key="10">
    <source>
        <dbReference type="Proteomes" id="UP000589626"/>
    </source>
</evidence>
<evidence type="ECO:0000256" key="6">
    <source>
        <dbReference type="ARBA" id="ARBA00023163"/>
    </source>
</evidence>
<gene>
    <name evidence="9" type="ORF">FHU40_003333</name>
</gene>
<evidence type="ECO:0000256" key="1">
    <source>
        <dbReference type="ARBA" id="ARBA00004167"/>
    </source>
</evidence>
<evidence type="ECO:0000313" key="9">
    <source>
        <dbReference type="EMBL" id="MBB3043515.1"/>
    </source>
</evidence>
<dbReference type="PANTHER" id="PTHR37461:SF1">
    <property type="entry name" value="ANTI-SIGMA-K FACTOR RSKA"/>
    <property type="match status" value="1"/>
</dbReference>
<dbReference type="PANTHER" id="PTHR37461">
    <property type="entry name" value="ANTI-SIGMA-K FACTOR RSKA"/>
    <property type="match status" value="1"/>
</dbReference>
<feature type="transmembrane region" description="Helical" evidence="7">
    <location>
        <begin position="94"/>
        <end position="117"/>
    </location>
</feature>
<accession>A0A7W4VXJ0</accession>
<dbReference type="AlphaFoldDB" id="A0A7W4VXJ0"/>